<dbReference type="InterPro" id="IPR002937">
    <property type="entry name" value="Amino_oxidase"/>
</dbReference>
<feature type="domain" description="Amine oxidase" evidence="3">
    <location>
        <begin position="13"/>
        <end position="417"/>
    </location>
</feature>
<proteinExistence type="predicted"/>
<evidence type="ECO:0000259" key="3">
    <source>
        <dbReference type="Pfam" id="PF01593"/>
    </source>
</evidence>
<reference evidence="4 5" key="1">
    <citation type="submission" date="2020-10" db="EMBL/GenBank/DDBJ databases">
        <title>Complete genome sequence of Corynebacterium massiliense DSM 45435, type strain of Corynebacterium massiliense.</title>
        <authorList>
            <person name="Busche T."/>
            <person name="Kalinowski J."/>
            <person name="Ruckert C."/>
        </authorList>
    </citation>
    <scope>NUCLEOTIDE SEQUENCE [LARGE SCALE GENOMIC DNA]</scope>
    <source>
        <strain evidence="4 5">DSM 45435</strain>
    </source>
</reference>
<comment type="cofactor">
    <cofactor evidence="1">
        <name>FAD</name>
        <dbReference type="ChEBI" id="CHEBI:57692"/>
    </cofactor>
</comment>
<keyword evidence="2 4" id="KW-0560">Oxidoreductase</keyword>
<name>A0ABY7U9W2_9CORY</name>
<dbReference type="Pfam" id="PF01593">
    <property type="entry name" value="Amino_oxidase"/>
    <property type="match status" value="1"/>
</dbReference>
<gene>
    <name evidence="4" type="primary">puo</name>
    <name evidence="4" type="ORF">CMASS_10110</name>
</gene>
<organism evidence="4 5">
    <name type="scientific">Corynebacterium massiliense DSM 45435</name>
    <dbReference type="NCBI Taxonomy" id="1121364"/>
    <lineage>
        <taxon>Bacteria</taxon>
        <taxon>Bacillati</taxon>
        <taxon>Actinomycetota</taxon>
        <taxon>Actinomycetes</taxon>
        <taxon>Mycobacteriales</taxon>
        <taxon>Corynebacteriaceae</taxon>
        <taxon>Corynebacterium</taxon>
    </lineage>
</organism>
<dbReference type="PANTHER" id="PTHR42841">
    <property type="entry name" value="AMINE OXIDASE"/>
    <property type="match status" value="1"/>
</dbReference>
<evidence type="ECO:0000256" key="2">
    <source>
        <dbReference type="ARBA" id="ARBA00023002"/>
    </source>
</evidence>
<accession>A0ABY7U9W2</accession>
<dbReference type="EC" id="1.4.3.10" evidence="4"/>
<dbReference type="GO" id="GO:0050232">
    <property type="term" value="F:putrescine oxidase activity"/>
    <property type="evidence" value="ECO:0007669"/>
    <property type="project" value="UniProtKB-EC"/>
</dbReference>
<sequence length="418" mass="44249">MANTDVVVIGAGLAGLTAAKTLADRGREVVVLEREDSVGGRQRSRTVDGFILDRGFQLLNPAYPALCEVADLDALDIHSFGSGVKVRREDGLKLLAHPFFQPLQAPRGLTSGLLQPKELINIARWLTPALLGPTKVLGKPGDKAVGKAWDELGIDGPLRREVLETFLPGVVAEDELETSNQVVQFLAALFVYGKPGLPARGVQALPEQLAAKAKKVGARISLETPVEKIEETNSGATVRTAGGDSIDAREVIVAVGPEVARSLIASLDDAPENLPYGTRGLTTWWFRADEAPSSEPFIAVDGTKRGPLVNSTIVTNSVPSYSPDGTPLVSASALIKPGETVSDDEARRHAAYLSGADTAKWDLLARDDIEHALPAQPAPSHKTEPARVGDHILLAGDYRATGSIHGAIESSLAAARAF</sequence>
<protein>
    <submittedName>
        <fullName evidence="4">Putrescine oxidase</fullName>
        <ecNumber evidence="4">1.4.3.10</ecNumber>
    </submittedName>
</protein>
<evidence type="ECO:0000313" key="4">
    <source>
        <dbReference type="EMBL" id="WCZ33429.1"/>
    </source>
</evidence>
<keyword evidence="5" id="KW-1185">Reference proteome</keyword>
<evidence type="ECO:0000313" key="5">
    <source>
        <dbReference type="Proteomes" id="UP001220064"/>
    </source>
</evidence>
<dbReference type="SUPFAM" id="SSF51905">
    <property type="entry name" value="FAD/NAD(P)-binding domain"/>
    <property type="match status" value="1"/>
</dbReference>
<dbReference type="InterPro" id="IPR036188">
    <property type="entry name" value="FAD/NAD-bd_sf"/>
</dbReference>
<evidence type="ECO:0000256" key="1">
    <source>
        <dbReference type="ARBA" id="ARBA00001974"/>
    </source>
</evidence>
<dbReference type="RefSeq" id="WP_022863333.1">
    <property type="nucleotide sequence ID" value="NZ_ATVG01000009.1"/>
</dbReference>
<dbReference type="Gene3D" id="3.50.50.60">
    <property type="entry name" value="FAD/NAD(P)-binding domain"/>
    <property type="match status" value="1"/>
</dbReference>
<dbReference type="InterPro" id="IPR001613">
    <property type="entry name" value="Flavin_amine_oxidase"/>
</dbReference>
<dbReference type="EMBL" id="CP063189">
    <property type="protein sequence ID" value="WCZ33429.1"/>
    <property type="molecule type" value="Genomic_DNA"/>
</dbReference>
<dbReference type="Proteomes" id="UP001220064">
    <property type="component" value="Chromosome"/>
</dbReference>
<dbReference type="PRINTS" id="PR00757">
    <property type="entry name" value="AMINEOXDASEF"/>
</dbReference>